<reference evidence="1" key="1">
    <citation type="journal article" date="2022" name="Arch. Microbiol.">
        <title>Pseudodesulfovibrio sediminis sp. nov., a mesophilic and neutrophilic sulfate-reducing bacterium isolated from sediment of a brackish lake.</title>
        <authorList>
            <person name="Takahashi A."/>
            <person name="Kojima H."/>
            <person name="Watanabe M."/>
            <person name="Fukui M."/>
        </authorList>
    </citation>
    <scope>NUCLEOTIDE SEQUENCE</scope>
    <source>
        <strain evidence="1">SF6</strain>
    </source>
</reference>
<accession>A0ABM7P6Q6</accession>
<sequence>MLVSATDAKFLFCPLLKTHDDKMKMCQVSMCMMWRWTDEAKELGYCGLAGNPLQMTK</sequence>
<evidence type="ECO:0000313" key="1">
    <source>
        <dbReference type="EMBL" id="BCS88626.1"/>
    </source>
</evidence>
<gene>
    <name evidence="1" type="ORF">PSDVSF_18680</name>
</gene>
<dbReference type="Proteomes" id="UP001053296">
    <property type="component" value="Chromosome"/>
</dbReference>
<dbReference type="RefSeq" id="WP_229590620.1">
    <property type="nucleotide sequence ID" value="NZ_AP024485.1"/>
</dbReference>
<organism evidence="1 2">
    <name type="scientific">Pseudodesulfovibrio sediminis</name>
    <dbReference type="NCBI Taxonomy" id="2810563"/>
    <lineage>
        <taxon>Bacteria</taxon>
        <taxon>Pseudomonadati</taxon>
        <taxon>Thermodesulfobacteriota</taxon>
        <taxon>Desulfovibrionia</taxon>
        <taxon>Desulfovibrionales</taxon>
        <taxon>Desulfovibrionaceae</taxon>
    </lineage>
</organism>
<proteinExistence type="predicted"/>
<name>A0ABM7P6Q6_9BACT</name>
<keyword evidence="2" id="KW-1185">Reference proteome</keyword>
<dbReference type="EMBL" id="AP024485">
    <property type="protein sequence ID" value="BCS88626.1"/>
    <property type="molecule type" value="Genomic_DNA"/>
</dbReference>
<evidence type="ECO:0000313" key="2">
    <source>
        <dbReference type="Proteomes" id="UP001053296"/>
    </source>
</evidence>
<protein>
    <submittedName>
        <fullName evidence="1">Uncharacterized protein</fullName>
    </submittedName>
</protein>